<sequence length="375" mass="40227">MIIQGYHPRVGGAERQLAAVAPRLQARGLDVHVLTRRYPGLAAEEIVNGVPVHRLPIPGPKRVGSLVFLAAALLKLRQLRPQVIHAHELLSPTTTALAARRLWKTPVVAKVLRGGAVGDLAKLRRNSLSASRLRPLQTQVDRFIVVSREIDRELEAAGIPPQRRAFIPNGVDCQRFAPATPEQKAAARAQLGLPANQPVLVFTGRIDPEKNLALLLSLWPQIRLAAPQASLLLVGDGEQAAELCAASPEGVLWPGKVTDPRPYLHAADIFVLPSLTEGLSNALLEGMACGLAPVSSHVGGSEDVILPGVNGCLVPANDGAALQEALVNLVSHPDICARMGAASRERIAQEYDLETTVARLHHLYLEVTPQRSQPS</sequence>
<evidence type="ECO:0000313" key="3">
    <source>
        <dbReference type="Proteomes" id="UP000050501"/>
    </source>
</evidence>
<evidence type="ECO:0000259" key="1">
    <source>
        <dbReference type="Pfam" id="PF13439"/>
    </source>
</evidence>
<feature type="domain" description="Glycosyltransferase subfamily 4-like N-terminal" evidence="1">
    <location>
        <begin position="10"/>
        <end position="175"/>
    </location>
</feature>
<dbReference type="GO" id="GO:0016758">
    <property type="term" value="F:hexosyltransferase activity"/>
    <property type="evidence" value="ECO:0007669"/>
    <property type="project" value="TreeGrafter"/>
</dbReference>
<name>A0A0P6YFB1_9CHLR</name>
<dbReference type="CDD" id="cd03801">
    <property type="entry name" value="GT4_PimA-like"/>
    <property type="match status" value="1"/>
</dbReference>
<dbReference type="Pfam" id="PF13692">
    <property type="entry name" value="Glyco_trans_1_4"/>
    <property type="match status" value="1"/>
</dbReference>
<dbReference type="PANTHER" id="PTHR45947:SF3">
    <property type="entry name" value="SULFOQUINOVOSYL TRANSFERASE SQD2"/>
    <property type="match status" value="1"/>
</dbReference>
<reference evidence="2 3" key="1">
    <citation type="submission" date="2015-07" db="EMBL/GenBank/DDBJ databases">
        <title>Genome sequence of Levilinea saccharolytica DSM 16555.</title>
        <authorList>
            <person name="Hemp J."/>
            <person name="Ward L.M."/>
            <person name="Pace L.A."/>
            <person name="Fischer W.W."/>
        </authorList>
    </citation>
    <scope>NUCLEOTIDE SEQUENCE [LARGE SCALE GENOMIC DNA]</scope>
    <source>
        <strain evidence="2 3">KIBI-1</strain>
    </source>
</reference>
<dbReference type="Pfam" id="PF13439">
    <property type="entry name" value="Glyco_transf_4"/>
    <property type="match status" value="1"/>
</dbReference>
<dbReference type="PANTHER" id="PTHR45947">
    <property type="entry name" value="SULFOQUINOVOSYL TRANSFERASE SQD2"/>
    <property type="match status" value="1"/>
</dbReference>
<dbReference type="SUPFAM" id="SSF53756">
    <property type="entry name" value="UDP-Glycosyltransferase/glycogen phosphorylase"/>
    <property type="match status" value="1"/>
</dbReference>
<dbReference type="InterPro" id="IPR028098">
    <property type="entry name" value="Glyco_trans_4-like_N"/>
</dbReference>
<proteinExistence type="predicted"/>
<dbReference type="STRING" id="229921.ADN01_03985"/>
<dbReference type="InterPro" id="IPR050194">
    <property type="entry name" value="Glycosyltransferase_grp1"/>
</dbReference>
<keyword evidence="3" id="KW-1185">Reference proteome</keyword>
<accession>A0A0P6YFB1</accession>
<dbReference type="Proteomes" id="UP000050501">
    <property type="component" value="Unassembled WGS sequence"/>
</dbReference>
<protein>
    <recommendedName>
        <fullName evidence="1">Glycosyltransferase subfamily 4-like N-terminal domain-containing protein</fullName>
    </recommendedName>
</protein>
<dbReference type="PATRIC" id="fig|229921.5.peg.2369"/>
<dbReference type="AlphaFoldDB" id="A0A0P6YFB1"/>
<organism evidence="2 3">
    <name type="scientific">Levilinea saccharolytica</name>
    <dbReference type="NCBI Taxonomy" id="229921"/>
    <lineage>
        <taxon>Bacteria</taxon>
        <taxon>Bacillati</taxon>
        <taxon>Chloroflexota</taxon>
        <taxon>Anaerolineae</taxon>
        <taxon>Anaerolineales</taxon>
        <taxon>Anaerolineaceae</taxon>
        <taxon>Levilinea</taxon>
    </lineage>
</organism>
<dbReference type="Gene3D" id="3.40.50.2000">
    <property type="entry name" value="Glycogen Phosphorylase B"/>
    <property type="match status" value="2"/>
</dbReference>
<comment type="caution">
    <text evidence="2">The sequence shown here is derived from an EMBL/GenBank/DDBJ whole genome shotgun (WGS) entry which is preliminary data.</text>
</comment>
<evidence type="ECO:0000313" key="2">
    <source>
        <dbReference type="EMBL" id="KPL88198.1"/>
    </source>
</evidence>
<gene>
    <name evidence="2" type="ORF">ADN01_03985</name>
</gene>
<dbReference type="EMBL" id="LGCM01000017">
    <property type="protein sequence ID" value="KPL88198.1"/>
    <property type="molecule type" value="Genomic_DNA"/>
</dbReference>